<dbReference type="RefSeq" id="WP_102164129.1">
    <property type="nucleotide sequence ID" value="NZ_PNHD01000005.1"/>
</dbReference>
<evidence type="ECO:0000313" key="2">
    <source>
        <dbReference type="Proteomes" id="UP000235723"/>
    </source>
</evidence>
<dbReference type="Proteomes" id="UP000235723">
    <property type="component" value="Unassembled WGS sequence"/>
</dbReference>
<name>A0A2N6SSV0_FINMA</name>
<gene>
    <name evidence="1" type="ORF">CJ208_04780</name>
</gene>
<dbReference type="AlphaFoldDB" id="A0A2N6SSV0"/>
<accession>A0A2N6SSV0</accession>
<reference evidence="1 2" key="1">
    <citation type="submission" date="2017-09" db="EMBL/GenBank/DDBJ databases">
        <title>Bacterial strain isolated from the female urinary microbiota.</title>
        <authorList>
            <person name="Thomas-White K."/>
            <person name="Kumar N."/>
            <person name="Forster S."/>
            <person name="Putonti C."/>
            <person name="Lawley T."/>
            <person name="Wolfe A.J."/>
        </authorList>
    </citation>
    <scope>NUCLEOTIDE SEQUENCE [LARGE SCALE GENOMIC DNA]</scope>
    <source>
        <strain evidence="1 2">UMB0115</strain>
    </source>
</reference>
<proteinExistence type="predicted"/>
<sequence>MKSKIDWKRSEETLQEIIMDIVERKEEYEKESSSEFDEGLIAGYEFVLDSIKNELEVRGYDFNEWIKDKN</sequence>
<evidence type="ECO:0000313" key="1">
    <source>
        <dbReference type="EMBL" id="PMC60145.1"/>
    </source>
</evidence>
<protein>
    <submittedName>
        <fullName evidence="1">Uncharacterized protein</fullName>
    </submittedName>
</protein>
<organism evidence="1 2">
    <name type="scientific">Finegoldia magna</name>
    <name type="common">Peptostreptococcus magnus</name>
    <dbReference type="NCBI Taxonomy" id="1260"/>
    <lineage>
        <taxon>Bacteria</taxon>
        <taxon>Bacillati</taxon>
        <taxon>Bacillota</taxon>
        <taxon>Tissierellia</taxon>
        <taxon>Tissierellales</taxon>
        <taxon>Peptoniphilaceae</taxon>
        <taxon>Finegoldia</taxon>
    </lineage>
</organism>
<dbReference type="EMBL" id="PNHD01000005">
    <property type="protein sequence ID" value="PMC60145.1"/>
    <property type="molecule type" value="Genomic_DNA"/>
</dbReference>
<comment type="caution">
    <text evidence="1">The sequence shown here is derived from an EMBL/GenBank/DDBJ whole genome shotgun (WGS) entry which is preliminary data.</text>
</comment>